<evidence type="ECO:0000313" key="4">
    <source>
        <dbReference type="EMBL" id="TYL84720.1"/>
    </source>
</evidence>
<evidence type="ECO:0000256" key="2">
    <source>
        <dbReference type="PROSITE-ProRule" id="PRU00169"/>
    </source>
</evidence>
<dbReference type="Pfam" id="PF00072">
    <property type="entry name" value="Response_reg"/>
    <property type="match status" value="1"/>
</dbReference>
<accession>A0A5S4WT46</accession>
<gene>
    <name evidence="4" type="ORF">FXB38_13675</name>
</gene>
<proteinExistence type="predicted"/>
<sequence length="129" mass="14494">MRCEDFREPPVRILLVEDDPLIREFVVEALREEGYEVIHAANGEDALAWCGRLVADVLVTDVRLPGQVDGWQIAERCREQDPELPVIYATGFSPVAPRPVSGSLVLQKPYDPADIVRAVKTMRRRASPN</sequence>
<dbReference type="OrthoDB" id="7210814at2"/>
<name>A0A5S4WT46_9BRAD</name>
<organism evidence="4 5">
    <name type="scientific">Bradyrhizobium cytisi</name>
    <dbReference type="NCBI Taxonomy" id="515489"/>
    <lineage>
        <taxon>Bacteria</taxon>
        <taxon>Pseudomonadati</taxon>
        <taxon>Pseudomonadota</taxon>
        <taxon>Alphaproteobacteria</taxon>
        <taxon>Hyphomicrobiales</taxon>
        <taxon>Nitrobacteraceae</taxon>
        <taxon>Bradyrhizobium</taxon>
    </lineage>
</organism>
<dbReference type="InterPro" id="IPR001789">
    <property type="entry name" value="Sig_transdc_resp-reg_receiver"/>
</dbReference>
<evidence type="ECO:0000259" key="3">
    <source>
        <dbReference type="PROSITE" id="PS50110"/>
    </source>
</evidence>
<dbReference type="InterPro" id="IPR050595">
    <property type="entry name" value="Bact_response_regulator"/>
</dbReference>
<dbReference type="EMBL" id="VSSR01000021">
    <property type="protein sequence ID" value="TYL84720.1"/>
    <property type="molecule type" value="Genomic_DNA"/>
</dbReference>
<feature type="domain" description="Response regulatory" evidence="3">
    <location>
        <begin position="12"/>
        <end position="123"/>
    </location>
</feature>
<evidence type="ECO:0000256" key="1">
    <source>
        <dbReference type="ARBA" id="ARBA00022553"/>
    </source>
</evidence>
<dbReference type="CDD" id="cd00156">
    <property type="entry name" value="REC"/>
    <property type="match status" value="1"/>
</dbReference>
<reference evidence="4 5" key="1">
    <citation type="submission" date="2019-08" db="EMBL/GenBank/DDBJ databases">
        <title>Bradyrhizobium hipponensis sp. nov., a rhizobium isolated from a Lupinus angustifolius root nodule in Tunisia.</title>
        <authorList>
            <person name="Off K."/>
            <person name="Rejili M."/>
            <person name="Mars M."/>
            <person name="Brachmann A."/>
            <person name="Marin M."/>
        </authorList>
    </citation>
    <scope>NUCLEOTIDE SEQUENCE [LARGE SCALE GENOMIC DNA]</scope>
    <source>
        <strain evidence="4 5">CTAW11</strain>
    </source>
</reference>
<dbReference type="Gene3D" id="3.40.50.2300">
    <property type="match status" value="1"/>
</dbReference>
<dbReference type="PROSITE" id="PS50110">
    <property type="entry name" value="RESPONSE_REGULATORY"/>
    <property type="match status" value="1"/>
</dbReference>
<comment type="caution">
    <text evidence="4">The sequence shown here is derived from an EMBL/GenBank/DDBJ whole genome shotgun (WGS) entry which is preliminary data.</text>
</comment>
<dbReference type="AlphaFoldDB" id="A0A5S4WT46"/>
<dbReference type="SUPFAM" id="SSF52172">
    <property type="entry name" value="CheY-like"/>
    <property type="match status" value="1"/>
</dbReference>
<feature type="modified residue" description="4-aspartylphosphate" evidence="2">
    <location>
        <position position="61"/>
    </location>
</feature>
<dbReference type="SMART" id="SM00448">
    <property type="entry name" value="REC"/>
    <property type="match status" value="1"/>
</dbReference>
<dbReference type="PANTHER" id="PTHR44591:SF21">
    <property type="entry name" value="TWO-COMPONENT RESPONSE REGULATOR"/>
    <property type="match status" value="1"/>
</dbReference>
<keyword evidence="1 2" id="KW-0597">Phosphoprotein</keyword>
<dbReference type="Proteomes" id="UP000324853">
    <property type="component" value="Unassembled WGS sequence"/>
</dbReference>
<dbReference type="PANTHER" id="PTHR44591">
    <property type="entry name" value="STRESS RESPONSE REGULATOR PROTEIN 1"/>
    <property type="match status" value="1"/>
</dbReference>
<protein>
    <submittedName>
        <fullName evidence="4">Response regulator</fullName>
    </submittedName>
</protein>
<dbReference type="InterPro" id="IPR011006">
    <property type="entry name" value="CheY-like_superfamily"/>
</dbReference>
<evidence type="ECO:0000313" key="5">
    <source>
        <dbReference type="Proteomes" id="UP000324853"/>
    </source>
</evidence>
<keyword evidence="5" id="KW-1185">Reference proteome</keyword>
<dbReference type="GO" id="GO:0000160">
    <property type="term" value="P:phosphorelay signal transduction system"/>
    <property type="evidence" value="ECO:0007669"/>
    <property type="project" value="InterPro"/>
</dbReference>